<feature type="region of interest" description="Disordered" evidence="1">
    <location>
        <begin position="296"/>
        <end position="319"/>
    </location>
</feature>
<sequence>MKKITQDYVCTQCGGELTIHTNAEKGTLEAGCLNREHHGYVERATYTQALRRGEEIHPAIRDRIERKMMPREELGRAMNLLALRYPRAIVDPATAALFILDCMRLDIDPLISPAEAVPVPFKSRLSDDTVKVTIQMVITEDGWLSMAARGCPDRWAGSPSVEVVQDKELAKSLCGDEDAWLWKATGRTKDMEPGQTSMAYGYYTHTEHAKAIKGNLPASTQPGNQARIRAIKRWVRENFAECRQNMMELTAEWFQRAEGVKAAKEFIDAEYSIITEAPPEGGEKSAEKVGVAAPTKARAQAKNPQAVPAATETKSPDEVTEDDITDLNALCKACFHFWGMQPQQVWKELGYKSQFDVNESPWQCWLKIKAVKT</sequence>
<evidence type="ECO:0000256" key="1">
    <source>
        <dbReference type="SAM" id="MobiDB-lite"/>
    </source>
</evidence>
<dbReference type="AlphaFoldDB" id="X1RWW1"/>
<protein>
    <submittedName>
        <fullName evidence="2">Uncharacterized protein</fullName>
    </submittedName>
</protein>
<name>X1RWW1_9ZZZZ</name>
<comment type="caution">
    <text evidence="2">The sequence shown here is derived from an EMBL/GenBank/DDBJ whole genome shotgun (WGS) entry which is preliminary data.</text>
</comment>
<dbReference type="EMBL" id="BARW01000675">
    <property type="protein sequence ID" value="GAI67675.1"/>
    <property type="molecule type" value="Genomic_DNA"/>
</dbReference>
<evidence type="ECO:0000313" key="2">
    <source>
        <dbReference type="EMBL" id="GAI67675.1"/>
    </source>
</evidence>
<gene>
    <name evidence="2" type="ORF">S12H4_02659</name>
</gene>
<proteinExistence type="predicted"/>
<reference evidence="2" key="1">
    <citation type="journal article" date="2014" name="Front. Microbiol.">
        <title>High frequency of phylogenetically diverse reductive dehalogenase-homologous genes in deep subseafloor sedimentary metagenomes.</title>
        <authorList>
            <person name="Kawai M."/>
            <person name="Futagami T."/>
            <person name="Toyoda A."/>
            <person name="Takaki Y."/>
            <person name="Nishi S."/>
            <person name="Hori S."/>
            <person name="Arai W."/>
            <person name="Tsubouchi T."/>
            <person name="Morono Y."/>
            <person name="Uchiyama I."/>
            <person name="Ito T."/>
            <person name="Fujiyama A."/>
            <person name="Inagaki F."/>
            <person name="Takami H."/>
        </authorList>
    </citation>
    <scope>NUCLEOTIDE SEQUENCE</scope>
    <source>
        <strain evidence="2">Expedition CK06-06</strain>
    </source>
</reference>
<organism evidence="2">
    <name type="scientific">marine sediment metagenome</name>
    <dbReference type="NCBI Taxonomy" id="412755"/>
    <lineage>
        <taxon>unclassified sequences</taxon>
        <taxon>metagenomes</taxon>
        <taxon>ecological metagenomes</taxon>
    </lineage>
</organism>
<accession>X1RWW1</accession>